<dbReference type="KEGG" id="ccin:107269151"/>
<organism evidence="3 4">
    <name type="scientific">Cephus cinctus</name>
    <name type="common">Wheat stem sawfly</name>
    <dbReference type="NCBI Taxonomy" id="211228"/>
    <lineage>
        <taxon>Eukaryota</taxon>
        <taxon>Metazoa</taxon>
        <taxon>Ecdysozoa</taxon>
        <taxon>Arthropoda</taxon>
        <taxon>Hexapoda</taxon>
        <taxon>Insecta</taxon>
        <taxon>Pterygota</taxon>
        <taxon>Neoptera</taxon>
        <taxon>Endopterygota</taxon>
        <taxon>Hymenoptera</taxon>
        <taxon>Cephoidea</taxon>
        <taxon>Cephidae</taxon>
        <taxon>Cephus</taxon>
    </lineage>
</organism>
<dbReference type="Proteomes" id="UP000694920">
    <property type="component" value="Unplaced"/>
</dbReference>
<reference evidence="4" key="1">
    <citation type="submission" date="2025-08" db="UniProtKB">
        <authorList>
            <consortium name="RefSeq"/>
        </authorList>
    </citation>
    <scope>IDENTIFICATION</scope>
</reference>
<protein>
    <submittedName>
        <fullName evidence="4">Uncharacterized protein LOC107269151</fullName>
    </submittedName>
</protein>
<evidence type="ECO:0000313" key="3">
    <source>
        <dbReference type="Proteomes" id="UP000694920"/>
    </source>
</evidence>
<accession>A0AAJ7RM57</accession>
<dbReference type="GeneID" id="107269151"/>
<gene>
    <name evidence="4" type="primary">LOC107269151</name>
</gene>
<evidence type="ECO:0000256" key="2">
    <source>
        <dbReference type="SAM" id="SignalP"/>
    </source>
</evidence>
<sequence length="133" mass="14942">MKNTAIPTSGCSVLTIALILLVSFSVEVYAKRGCSAFGHSCFGGHGKRSESNPLNAVLENVIANREIQDYDEPRSTNDYLFPDENQKAQDRQLRHSSDLIQPPQRPERYPLSFVINQWLASYRRANGADLETK</sequence>
<proteinExistence type="predicted"/>
<evidence type="ECO:0000313" key="4">
    <source>
        <dbReference type="RefSeq" id="XP_024943438.1"/>
    </source>
</evidence>
<evidence type="ECO:0000256" key="1">
    <source>
        <dbReference type="SAM" id="MobiDB-lite"/>
    </source>
</evidence>
<name>A0AAJ7RM57_CEPCN</name>
<feature type="compositionally biased region" description="Basic and acidic residues" evidence="1">
    <location>
        <begin position="84"/>
        <end position="97"/>
    </location>
</feature>
<feature type="region of interest" description="Disordered" evidence="1">
    <location>
        <begin position="69"/>
        <end position="105"/>
    </location>
</feature>
<feature type="signal peptide" evidence="2">
    <location>
        <begin position="1"/>
        <end position="30"/>
    </location>
</feature>
<feature type="chain" id="PRO_5042543062" evidence="2">
    <location>
        <begin position="31"/>
        <end position="133"/>
    </location>
</feature>
<keyword evidence="2" id="KW-0732">Signal</keyword>
<dbReference type="AlphaFoldDB" id="A0AAJ7RM57"/>
<keyword evidence="3" id="KW-1185">Reference proteome</keyword>
<dbReference type="RefSeq" id="XP_024943438.1">
    <property type="nucleotide sequence ID" value="XM_025087670.1"/>
</dbReference>